<keyword evidence="10" id="KW-0479">Metal-binding</keyword>
<evidence type="ECO:0000256" key="1">
    <source>
        <dbReference type="ARBA" id="ARBA00004651"/>
    </source>
</evidence>
<dbReference type="Proteomes" id="UP000641514">
    <property type="component" value="Unassembled WGS sequence"/>
</dbReference>
<evidence type="ECO:0000313" key="11">
    <source>
        <dbReference type="EMBL" id="GGC62663.1"/>
    </source>
</evidence>
<keyword evidence="12" id="KW-1185">Reference proteome</keyword>
<keyword evidence="3 10" id="KW-0812">Transmembrane</keyword>
<dbReference type="InterPro" id="IPR003691">
    <property type="entry name" value="FluC"/>
</dbReference>
<feature type="transmembrane region" description="Helical" evidence="10">
    <location>
        <begin position="62"/>
        <end position="83"/>
    </location>
</feature>
<comment type="caution">
    <text evidence="11">The sequence shown here is derived from an EMBL/GenBank/DDBJ whole genome shotgun (WGS) entry which is preliminary data.</text>
</comment>
<dbReference type="GO" id="GO:0005886">
    <property type="term" value="C:plasma membrane"/>
    <property type="evidence" value="ECO:0007669"/>
    <property type="project" value="UniProtKB-SubCell"/>
</dbReference>
<dbReference type="Pfam" id="PF02537">
    <property type="entry name" value="CRCB"/>
    <property type="match status" value="1"/>
</dbReference>
<dbReference type="AlphaFoldDB" id="A0A916U8M8"/>
<dbReference type="PANTHER" id="PTHR28259">
    <property type="entry name" value="FLUORIDE EXPORT PROTEIN 1-RELATED"/>
    <property type="match status" value="1"/>
</dbReference>
<keyword evidence="10" id="KW-0406">Ion transport</keyword>
<protein>
    <recommendedName>
        <fullName evidence="10">Fluoride-specific ion channel FluC</fullName>
    </recommendedName>
</protein>
<keyword evidence="5 10" id="KW-0472">Membrane</keyword>
<evidence type="ECO:0000256" key="3">
    <source>
        <dbReference type="ARBA" id="ARBA00022692"/>
    </source>
</evidence>
<evidence type="ECO:0000256" key="2">
    <source>
        <dbReference type="ARBA" id="ARBA00022475"/>
    </source>
</evidence>
<proteinExistence type="inferred from homology"/>
<dbReference type="GO" id="GO:0140114">
    <property type="term" value="P:cellular detoxification of fluoride"/>
    <property type="evidence" value="ECO:0007669"/>
    <property type="project" value="UniProtKB-UniRule"/>
</dbReference>
<evidence type="ECO:0000256" key="9">
    <source>
        <dbReference type="ARBA" id="ARBA00049940"/>
    </source>
</evidence>
<evidence type="ECO:0000256" key="4">
    <source>
        <dbReference type="ARBA" id="ARBA00022989"/>
    </source>
</evidence>
<reference evidence="11" key="1">
    <citation type="journal article" date="2014" name="Int. J. Syst. Evol. Microbiol.">
        <title>Complete genome sequence of Corynebacterium casei LMG S-19264T (=DSM 44701T), isolated from a smear-ripened cheese.</title>
        <authorList>
            <consortium name="US DOE Joint Genome Institute (JGI-PGF)"/>
            <person name="Walter F."/>
            <person name="Albersmeier A."/>
            <person name="Kalinowski J."/>
            <person name="Ruckert C."/>
        </authorList>
    </citation>
    <scope>NUCLEOTIDE SEQUENCE</scope>
    <source>
        <strain evidence="11">CGMCC 1.15478</strain>
    </source>
</reference>
<comment type="subcellular location">
    <subcellularLocation>
        <location evidence="1 10">Cell membrane</location>
        <topology evidence="1 10">Multi-pass membrane protein</topology>
    </subcellularLocation>
</comment>
<feature type="binding site" evidence="10">
    <location>
        <position position="73"/>
    </location>
    <ligand>
        <name>Na(+)</name>
        <dbReference type="ChEBI" id="CHEBI:29101"/>
        <note>structural</note>
    </ligand>
</feature>
<dbReference type="PANTHER" id="PTHR28259:SF1">
    <property type="entry name" value="FLUORIDE EXPORT PROTEIN 1-RELATED"/>
    <property type="match status" value="1"/>
</dbReference>
<dbReference type="GO" id="GO:0062054">
    <property type="term" value="F:fluoride channel activity"/>
    <property type="evidence" value="ECO:0007669"/>
    <property type="project" value="UniProtKB-UniRule"/>
</dbReference>
<keyword evidence="10" id="KW-0813">Transport</keyword>
<dbReference type="GO" id="GO:0046872">
    <property type="term" value="F:metal ion binding"/>
    <property type="evidence" value="ECO:0007669"/>
    <property type="project" value="UniProtKB-KW"/>
</dbReference>
<evidence type="ECO:0000256" key="7">
    <source>
        <dbReference type="ARBA" id="ARBA00035120"/>
    </source>
</evidence>
<organism evidence="11 12">
    <name type="scientific">Hoyosella rhizosphaerae</name>
    <dbReference type="NCBI Taxonomy" id="1755582"/>
    <lineage>
        <taxon>Bacteria</taxon>
        <taxon>Bacillati</taxon>
        <taxon>Actinomycetota</taxon>
        <taxon>Actinomycetes</taxon>
        <taxon>Mycobacteriales</taxon>
        <taxon>Hoyosellaceae</taxon>
        <taxon>Hoyosella</taxon>
    </lineage>
</organism>
<comment type="function">
    <text evidence="9 10">Fluoride-specific ion channel. Important for reducing fluoride concentration in the cell, thus reducing its toxicity.</text>
</comment>
<dbReference type="EMBL" id="BMJH01000001">
    <property type="protein sequence ID" value="GGC62663.1"/>
    <property type="molecule type" value="Genomic_DNA"/>
</dbReference>
<comment type="activity regulation">
    <text evidence="10">Na(+) is not transported, but it plays an essential structural role and its presence is essential for fluoride channel function.</text>
</comment>
<keyword evidence="6 10" id="KW-0407">Ion channel</keyword>
<evidence type="ECO:0000256" key="8">
    <source>
        <dbReference type="ARBA" id="ARBA00035585"/>
    </source>
</evidence>
<comment type="similarity">
    <text evidence="7 10">Belongs to the fluoride channel Fluc/FEX (TC 1.A.43) family.</text>
</comment>
<sequence length="122" mass="12642">MWVLVAVGAAVGAPLRYLTDRWVGIRFPSVFPWGTFVVNITGAALLGFVVAAAAANQHLASGFLLLFATGVCGAYTTFSTFAYETMFLAESGSRTLAVANVVGTVCAGIAAFVFGASAYSLF</sequence>
<evidence type="ECO:0000313" key="12">
    <source>
        <dbReference type="Proteomes" id="UP000641514"/>
    </source>
</evidence>
<evidence type="ECO:0000256" key="10">
    <source>
        <dbReference type="HAMAP-Rule" id="MF_00454"/>
    </source>
</evidence>
<comment type="catalytic activity">
    <reaction evidence="8">
        <text>fluoride(in) = fluoride(out)</text>
        <dbReference type="Rhea" id="RHEA:76159"/>
        <dbReference type="ChEBI" id="CHEBI:17051"/>
    </reaction>
    <physiologicalReaction direction="left-to-right" evidence="8">
        <dbReference type="Rhea" id="RHEA:76160"/>
    </physiologicalReaction>
</comment>
<evidence type="ECO:0000256" key="6">
    <source>
        <dbReference type="ARBA" id="ARBA00023303"/>
    </source>
</evidence>
<name>A0A916U8M8_9ACTN</name>
<feature type="binding site" evidence="10">
    <location>
        <position position="76"/>
    </location>
    <ligand>
        <name>Na(+)</name>
        <dbReference type="ChEBI" id="CHEBI:29101"/>
        <note>structural</note>
    </ligand>
</feature>
<keyword evidence="2 10" id="KW-1003">Cell membrane</keyword>
<dbReference type="NCBIfam" id="TIGR00494">
    <property type="entry name" value="crcB"/>
    <property type="match status" value="1"/>
</dbReference>
<feature type="transmembrane region" description="Helical" evidence="10">
    <location>
        <begin position="95"/>
        <end position="121"/>
    </location>
</feature>
<evidence type="ECO:0000256" key="5">
    <source>
        <dbReference type="ARBA" id="ARBA00023136"/>
    </source>
</evidence>
<gene>
    <name evidence="11" type="primary">crcB2</name>
    <name evidence="10" type="synonym">crcB</name>
    <name evidence="10" type="synonym">fluC</name>
    <name evidence="11" type="ORF">GCM10011410_13860</name>
</gene>
<feature type="transmembrane region" description="Helical" evidence="10">
    <location>
        <begin position="36"/>
        <end position="55"/>
    </location>
</feature>
<keyword evidence="4 10" id="KW-1133">Transmembrane helix</keyword>
<reference evidence="11" key="2">
    <citation type="submission" date="2020-09" db="EMBL/GenBank/DDBJ databases">
        <authorList>
            <person name="Sun Q."/>
            <person name="Zhou Y."/>
        </authorList>
    </citation>
    <scope>NUCLEOTIDE SEQUENCE</scope>
    <source>
        <strain evidence="11">CGMCC 1.15478</strain>
    </source>
</reference>
<keyword evidence="10" id="KW-0915">Sodium</keyword>
<accession>A0A916U8M8</accession>
<dbReference type="HAMAP" id="MF_00454">
    <property type="entry name" value="FluC"/>
    <property type="match status" value="1"/>
</dbReference>